<evidence type="ECO:0000256" key="1">
    <source>
        <dbReference type="ARBA" id="ARBA00022737"/>
    </source>
</evidence>
<evidence type="ECO:0000256" key="3">
    <source>
        <dbReference type="SAM" id="MobiDB-lite"/>
    </source>
</evidence>
<gene>
    <name evidence="5" type="ORF">RND71_034960</name>
</gene>
<reference evidence="5" key="1">
    <citation type="submission" date="2023-12" db="EMBL/GenBank/DDBJ databases">
        <title>Genome assembly of Anisodus tanguticus.</title>
        <authorList>
            <person name="Wang Y.-J."/>
        </authorList>
    </citation>
    <scope>NUCLEOTIDE SEQUENCE</scope>
    <source>
        <strain evidence="5">KB-2021</strain>
        <tissue evidence="5">Leaf</tissue>
    </source>
</reference>
<dbReference type="AlphaFoldDB" id="A0AAE1V139"/>
<dbReference type="SMART" id="SM00322">
    <property type="entry name" value="KH"/>
    <property type="match status" value="2"/>
</dbReference>
<dbReference type="GO" id="GO:0003723">
    <property type="term" value="F:RNA binding"/>
    <property type="evidence" value="ECO:0007669"/>
    <property type="project" value="UniProtKB-UniRule"/>
</dbReference>
<organism evidence="5 6">
    <name type="scientific">Anisodus tanguticus</name>
    <dbReference type="NCBI Taxonomy" id="243964"/>
    <lineage>
        <taxon>Eukaryota</taxon>
        <taxon>Viridiplantae</taxon>
        <taxon>Streptophyta</taxon>
        <taxon>Embryophyta</taxon>
        <taxon>Tracheophyta</taxon>
        <taxon>Spermatophyta</taxon>
        <taxon>Magnoliopsida</taxon>
        <taxon>eudicotyledons</taxon>
        <taxon>Gunneridae</taxon>
        <taxon>Pentapetalae</taxon>
        <taxon>asterids</taxon>
        <taxon>lamiids</taxon>
        <taxon>Solanales</taxon>
        <taxon>Solanaceae</taxon>
        <taxon>Solanoideae</taxon>
        <taxon>Hyoscyameae</taxon>
        <taxon>Anisodus</taxon>
    </lineage>
</organism>
<dbReference type="Proteomes" id="UP001291623">
    <property type="component" value="Unassembled WGS sequence"/>
</dbReference>
<dbReference type="PROSITE" id="PS50084">
    <property type="entry name" value="KH_TYPE_1"/>
    <property type="match status" value="2"/>
</dbReference>
<dbReference type="CDD" id="cd22461">
    <property type="entry name" value="KH-I_PEPPER_like_rpt3"/>
    <property type="match status" value="1"/>
</dbReference>
<keyword evidence="1" id="KW-0677">Repeat</keyword>
<accession>A0AAE1V139</accession>
<keyword evidence="2" id="KW-0694">RNA-binding</keyword>
<feature type="domain" description="K Homology" evidence="4">
    <location>
        <begin position="120"/>
        <end position="234"/>
    </location>
</feature>
<name>A0AAE1V139_9SOLA</name>
<sequence length="435" mass="47285">MADENFEQPEIGNLHDTENMDDMNNVQDNDNVNGKDNVQGTEYVDDADHLQNADHVHDADNVHDHVPDTDDVHNMDNIHDSDAILGVNSAPEETHPSEEVKVTPTDTGPGKEKRWPGWPGENVFRMLVLAQKVGGIIGRRGEYIKKTCEETKARIKVLDGPSGTTERAVLAHIRKHFNESGIHTRRTKIQTSVISMSITKHLPVVALPDDSVVEIQGEPAGVHKAVEMIASHLRKFLVDRSVIGVFEMQMQMPNARPNPNMPPPGTTQSWAPPSGFPVSAGGGPGFGPNTKYMPPPRQFDNYFPPVTQNMQIPLSYADTVIGTSGSNISYIRRTSGASIAIQETRGVPGEMTVEITGSASQVQTAQQLVQNSLADATSSMQNTAAGPPSQGYNPYSQGPAVTDVARIKLQEARHSFLSVRVGTIKKANKQESQAA</sequence>
<feature type="region of interest" description="Disordered" evidence="3">
    <location>
        <begin position="1"/>
        <end position="49"/>
    </location>
</feature>
<keyword evidence="6" id="KW-1185">Reference proteome</keyword>
<feature type="compositionally biased region" description="Basic and acidic residues" evidence="3">
    <location>
        <begin position="92"/>
        <end position="101"/>
    </location>
</feature>
<evidence type="ECO:0000313" key="5">
    <source>
        <dbReference type="EMBL" id="KAK4344784.1"/>
    </source>
</evidence>
<evidence type="ECO:0000259" key="4">
    <source>
        <dbReference type="SMART" id="SM00322"/>
    </source>
</evidence>
<dbReference type="PANTHER" id="PTHR10288">
    <property type="entry name" value="KH DOMAIN CONTAINING RNA BINDING PROTEIN"/>
    <property type="match status" value="1"/>
</dbReference>
<dbReference type="Gene3D" id="3.30.1370.10">
    <property type="entry name" value="K Homology domain, type 1"/>
    <property type="match status" value="2"/>
</dbReference>
<protein>
    <recommendedName>
        <fullName evidence="4">K Homology domain-containing protein</fullName>
    </recommendedName>
</protein>
<feature type="domain" description="K Homology" evidence="4">
    <location>
        <begin position="304"/>
        <end position="374"/>
    </location>
</feature>
<feature type="region of interest" description="Disordered" evidence="3">
    <location>
        <begin position="88"/>
        <end position="117"/>
    </location>
</feature>
<feature type="compositionally biased region" description="Low complexity" evidence="3">
    <location>
        <begin position="22"/>
        <end position="40"/>
    </location>
</feature>
<proteinExistence type="predicted"/>
<evidence type="ECO:0000313" key="6">
    <source>
        <dbReference type="Proteomes" id="UP001291623"/>
    </source>
</evidence>
<dbReference type="Pfam" id="PF00013">
    <property type="entry name" value="KH_1"/>
    <property type="match status" value="2"/>
</dbReference>
<dbReference type="SUPFAM" id="SSF54791">
    <property type="entry name" value="Eukaryotic type KH-domain (KH-domain type I)"/>
    <property type="match status" value="2"/>
</dbReference>
<dbReference type="InterPro" id="IPR036612">
    <property type="entry name" value="KH_dom_type_1_sf"/>
</dbReference>
<comment type="caution">
    <text evidence="5">The sequence shown here is derived from an EMBL/GenBank/DDBJ whole genome shotgun (WGS) entry which is preliminary data.</text>
</comment>
<dbReference type="InterPro" id="IPR004087">
    <property type="entry name" value="KH_dom"/>
</dbReference>
<evidence type="ECO:0000256" key="2">
    <source>
        <dbReference type="PROSITE-ProRule" id="PRU00117"/>
    </source>
</evidence>
<dbReference type="InterPro" id="IPR004088">
    <property type="entry name" value="KH_dom_type_1"/>
</dbReference>
<dbReference type="EMBL" id="JAVYJV010000019">
    <property type="protein sequence ID" value="KAK4344784.1"/>
    <property type="molecule type" value="Genomic_DNA"/>
</dbReference>